<evidence type="ECO:0000256" key="1">
    <source>
        <dbReference type="SAM" id="MobiDB-lite"/>
    </source>
</evidence>
<evidence type="ECO:0000313" key="4">
    <source>
        <dbReference type="Proteomes" id="UP000295560"/>
    </source>
</evidence>
<dbReference type="Proteomes" id="UP000295560">
    <property type="component" value="Unassembled WGS sequence"/>
</dbReference>
<comment type="caution">
    <text evidence="3">The sequence shown here is derived from an EMBL/GenBank/DDBJ whole genome shotgun (WGS) entry which is preliminary data.</text>
</comment>
<dbReference type="PROSITE" id="PS51257">
    <property type="entry name" value="PROKAR_LIPOPROTEIN"/>
    <property type="match status" value="1"/>
</dbReference>
<feature type="compositionally biased region" description="Polar residues" evidence="1">
    <location>
        <begin position="28"/>
        <end position="38"/>
    </location>
</feature>
<feature type="chain" id="PRO_5020422193" description="Lipoprotein" evidence="2">
    <location>
        <begin position="20"/>
        <end position="119"/>
    </location>
</feature>
<organism evidence="3 4">
    <name type="scientific">Pseudonocardia endophytica</name>
    <dbReference type="NCBI Taxonomy" id="401976"/>
    <lineage>
        <taxon>Bacteria</taxon>
        <taxon>Bacillati</taxon>
        <taxon>Actinomycetota</taxon>
        <taxon>Actinomycetes</taxon>
        <taxon>Pseudonocardiales</taxon>
        <taxon>Pseudonocardiaceae</taxon>
        <taxon>Pseudonocardia</taxon>
    </lineage>
</organism>
<accession>A0A4R1HX53</accession>
<feature type="region of interest" description="Disordered" evidence="1">
    <location>
        <begin position="22"/>
        <end position="50"/>
    </location>
</feature>
<name>A0A4R1HX53_PSEEN</name>
<evidence type="ECO:0000256" key="2">
    <source>
        <dbReference type="SAM" id="SignalP"/>
    </source>
</evidence>
<dbReference type="OrthoDB" id="3577705at2"/>
<dbReference type="AlphaFoldDB" id="A0A4R1HX53"/>
<dbReference type="EMBL" id="SMFZ01000001">
    <property type="protein sequence ID" value="TCK24629.1"/>
    <property type="molecule type" value="Genomic_DNA"/>
</dbReference>
<proteinExistence type="predicted"/>
<sequence>MRRASTATAALIAATIAIAGCANGGRSGTDQPGVQGPSSVAPGPAGNTQRTSIATTSIKDLQAALRANDVDDPEHWAQIVTDSRPYPAGPTGEQKLRQVLIQYRATPDDIARITNTLTP</sequence>
<evidence type="ECO:0000313" key="3">
    <source>
        <dbReference type="EMBL" id="TCK24629.1"/>
    </source>
</evidence>
<keyword evidence="4" id="KW-1185">Reference proteome</keyword>
<evidence type="ECO:0008006" key="5">
    <source>
        <dbReference type="Google" id="ProtNLM"/>
    </source>
</evidence>
<dbReference type="RefSeq" id="WP_132421056.1">
    <property type="nucleotide sequence ID" value="NZ_SMFZ01000001.1"/>
</dbReference>
<keyword evidence="2" id="KW-0732">Signal</keyword>
<gene>
    <name evidence="3" type="ORF">EV378_0405</name>
</gene>
<feature type="signal peptide" evidence="2">
    <location>
        <begin position="1"/>
        <end position="19"/>
    </location>
</feature>
<reference evidence="3 4" key="1">
    <citation type="submission" date="2019-03" db="EMBL/GenBank/DDBJ databases">
        <title>Sequencing the genomes of 1000 actinobacteria strains.</title>
        <authorList>
            <person name="Klenk H.-P."/>
        </authorList>
    </citation>
    <scope>NUCLEOTIDE SEQUENCE [LARGE SCALE GENOMIC DNA]</scope>
    <source>
        <strain evidence="3 4">DSM 44969</strain>
    </source>
</reference>
<protein>
    <recommendedName>
        <fullName evidence="5">Lipoprotein</fullName>
    </recommendedName>
</protein>